<dbReference type="EMBL" id="HBGW01034007">
    <property type="protein sequence ID" value="CAD9557173.1"/>
    <property type="molecule type" value="Transcribed_RNA"/>
</dbReference>
<reference evidence="2" key="1">
    <citation type="submission" date="2021-01" db="EMBL/GenBank/DDBJ databases">
        <authorList>
            <person name="Corre E."/>
            <person name="Pelletier E."/>
            <person name="Niang G."/>
            <person name="Scheremetjew M."/>
            <person name="Finn R."/>
            <person name="Kale V."/>
            <person name="Holt S."/>
            <person name="Cochrane G."/>
            <person name="Meng A."/>
            <person name="Brown T."/>
            <person name="Cohen L."/>
        </authorList>
    </citation>
    <scope>NUCLEOTIDE SEQUENCE</scope>
    <source>
        <strain evidence="2">RCC3387</strain>
    </source>
</reference>
<evidence type="ECO:0000313" key="2">
    <source>
        <dbReference type="EMBL" id="CAD9557173.1"/>
    </source>
</evidence>
<name>A0A7S2JTK0_9DINO</name>
<evidence type="ECO:0000256" key="1">
    <source>
        <dbReference type="SAM" id="MobiDB-lite"/>
    </source>
</evidence>
<feature type="compositionally biased region" description="Polar residues" evidence="1">
    <location>
        <begin position="428"/>
        <end position="437"/>
    </location>
</feature>
<protein>
    <submittedName>
        <fullName evidence="2">Uncharacterized protein</fullName>
    </submittedName>
</protein>
<organism evidence="2">
    <name type="scientific">Zooxanthella nutricula</name>
    <dbReference type="NCBI Taxonomy" id="1333877"/>
    <lineage>
        <taxon>Eukaryota</taxon>
        <taxon>Sar</taxon>
        <taxon>Alveolata</taxon>
        <taxon>Dinophyceae</taxon>
        <taxon>Peridiniales</taxon>
        <taxon>Peridiniales incertae sedis</taxon>
        <taxon>Zooxanthella</taxon>
    </lineage>
</organism>
<feature type="region of interest" description="Disordered" evidence="1">
    <location>
        <begin position="385"/>
        <end position="437"/>
    </location>
</feature>
<accession>A0A7S2JTK0</accession>
<proteinExistence type="predicted"/>
<sequence>MNAVPGNLANAPDHHLEERVVVERTLGVLTLLSPALGLVFHLSTMWQWLNPALTSRFVAERQTFQTRLADLGPPELCEPGGERALELGELMNIWGYFRTFIKDRSMSYVVSNLVRPLTKDAQVSYAELVGPKPVMWFVSHYWGSPFWAFVHSLKRHAQQVCHDAEVTGSLMPYMRLTYWICSFSVNQWRIEAETGETVHESSFYKSLRAPHCLGTVLVLDTRASPLRRSWCLFEMLQTMLLADERADGGFSGLWLCTDTGSLRGGDASVEMAITIAESIAHLRVEDAQATMQADKDRIDAAILETYGTDGFEKMDVYLRGHLVQALKCMRDKVDVRFSHVLNKLEDLHPDEKACTKVASVLVVAAAAAKFKAKIGRRTRERPSFLYSSSEASVELPGVVPPSEEKDDETPQAEGASGNDLDASLASGAPNSGTEPLV</sequence>
<dbReference type="AlphaFoldDB" id="A0A7S2JTK0"/>
<gene>
    <name evidence="2" type="ORF">BRAN1462_LOCUS21490</name>
</gene>